<dbReference type="OrthoDB" id="10006973at2759"/>
<dbReference type="GO" id="GO:0005525">
    <property type="term" value="F:GTP binding"/>
    <property type="evidence" value="ECO:0007669"/>
    <property type="project" value="UniProtKB-KW"/>
</dbReference>
<dbReference type="SMART" id="SM00176">
    <property type="entry name" value="RAN"/>
    <property type="match status" value="1"/>
</dbReference>
<evidence type="ECO:0000256" key="2">
    <source>
        <dbReference type="ARBA" id="ARBA00022741"/>
    </source>
</evidence>
<dbReference type="SMART" id="SM00173">
    <property type="entry name" value="RAS"/>
    <property type="match status" value="1"/>
</dbReference>
<evidence type="ECO:0000256" key="5">
    <source>
        <dbReference type="ARBA" id="ARBA00023288"/>
    </source>
</evidence>
<evidence type="ECO:0000256" key="7">
    <source>
        <dbReference type="ARBA" id="ARBA00037868"/>
    </source>
</evidence>
<dbReference type="PRINTS" id="PR00449">
    <property type="entry name" value="RASTRNSFRMNG"/>
</dbReference>
<dbReference type="CDD" id="cd04115">
    <property type="entry name" value="Rab33B_Rab33A"/>
    <property type="match status" value="1"/>
</dbReference>
<name>A0A9N9X2Z3_PHACE</name>
<reference evidence="9" key="2">
    <citation type="submission" date="2022-10" db="EMBL/GenBank/DDBJ databases">
        <authorList>
            <consortium name="ENA_rothamsted_submissions"/>
            <consortium name="culmorum"/>
            <person name="King R."/>
        </authorList>
    </citation>
    <scope>NUCLEOTIDE SEQUENCE</scope>
</reference>
<dbReference type="GO" id="GO:0003924">
    <property type="term" value="F:GTPase activity"/>
    <property type="evidence" value="ECO:0007669"/>
    <property type="project" value="InterPro"/>
</dbReference>
<dbReference type="InterPro" id="IPR001806">
    <property type="entry name" value="Small_GTPase"/>
</dbReference>
<dbReference type="GO" id="GO:0012505">
    <property type="term" value="C:endomembrane system"/>
    <property type="evidence" value="ECO:0007669"/>
    <property type="project" value="UniProtKB-SubCell"/>
</dbReference>
<comment type="subcellular location">
    <subcellularLocation>
        <location evidence="7">Endomembrane system</location>
        <topology evidence="7">Lipid-anchor</topology>
    </subcellularLocation>
</comment>
<evidence type="ECO:0000256" key="1">
    <source>
        <dbReference type="ARBA" id="ARBA00006270"/>
    </source>
</evidence>
<dbReference type="NCBIfam" id="TIGR00231">
    <property type="entry name" value="small_GTP"/>
    <property type="match status" value="1"/>
</dbReference>
<evidence type="ECO:0000256" key="8">
    <source>
        <dbReference type="SAM" id="MobiDB-lite"/>
    </source>
</evidence>
<evidence type="ECO:0000256" key="3">
    <source>
        <dbReference type="ARBA" id="ARBA00023134"/>
    </source>
</evidence>
<dbReference type="GO" id="GO:0032482">
    <property type="term" value="P:Rab protein signal transduction"/>
    <property type="evidence" value="ECO:0007669"/>
    <property type="project" value="InterPro"/>
</dbReference>
<keyword evidence="10" id="KW-1185">Reference proteome</keyword>
<dbReference type="PANTHER" id="PTHR47978">
    <property type="match status" value="1"/>
</dbReference>
<dbReference type="InterPro" id="IPR027417">
    <property type="entry name" value="P-loop_NTPase"/>
</dbReference>
<accession>A0A9N9X2Z3</accession>
<dbReference type="PROSITE" id="PS51420">
    <property type="entry name" value="RHO"/>
    <property type="match status" value="1"/>
</dbReference>
<evidence type="ECO:0000313" key="9">
    <source>
        <dbReference type="EMBL" id="CAG9819692.1"/>
    </source>
</evidence>
<dbReference type="SUPFAM" id="SSF52540">
    <property type="entry name" value="P-loop containing nucleoside triphosphate hydrolases"/>
    <property type="match status" value="1"/>
</dbReference>
<dbReference type="AlphaFoldDB" id="A0A9N9X2Z3"/>
<evidence type="ECO:0000256" key="6">
    <source>
        <dbReference type="ARBA" id="ARBA00023289"/>
    </source>
</evidence>
<dbReference type="InterPro" id="IPR041822">
    <property type="entry name" value="Rab33A/B"/>
</dbReference>
<dbReference type="EMBL" id="OU896709">
    <property type="protein sequence ID" value="CAG9819692.1"/>
    <property type="molecule type" value="Genomic_DNA"/>
</dbReference>
<dbReference type="InterPro" id="IPR005225">
    <property type="entry name" value="Small_GTP-bd"/>
</dbReference>
<feature type="region of interest" description="Disordered" evidence="8">
    <location>
        <begin position="1"/>
        <end position="21"/>
    </location>
</feature>
<keyword evidence="5" id="KW-0449">Lipoprotein</keyword>
<dbReference type="Gene3D" id="3.40.50.300">
    <property type="entry name" value="P-loop containing nucleotide triphosphate hydrolases"/>
    <property type="match status" value="1"/>
</dbReference>
<gene>
    <name evidence="9" type="ORF">PHAECO_LOCUS7544</name>
</gene>
<dbReference type="SMART" id="SM00174">
    <property type="entry name" value="RHO"/>
    <property type="match status" value="1"/>
</dbReference>
<proteinExistence type="inferred from homology"/>
<protein>
    <submittedName>
        <fullName evidence="9">Uncharacterized protein</fullName>
    </submittedName>
</protein>
<dbReference type="FunFam" id="3.40.50.300:FF:002685">
    <property type="entry name" value="RAB33A, member RAS oncogene family"/>
    <property type="match status" value="1"/>
</dbReference>
<keyword evidence="6" id="KW-0636">Prenylation</keyword>
<dbReference type="Pfam" id="PF00071">
    <property type="entry name" value="Ras"/>
    <property type="match status" value="1"/>
</dbReference>
<sequence>MMSSSSSSTRTVVSRTPTVVSRTPTVVSQTPTVVSRTPNQERIFKIIVIGESGVGKTTLTYRFCEGKFLEFAEATIGVDFRSRTVNIEGEDINLQLWDTAGQERYRNSMVRHYYKNVNAVIIVYDVTKIQSFETLKKWMEECETNSLQDVPKILVGNKCDGIAAVPHNVAQRFADQYNMPLFETSARLDSQCDNVEAIFMTLALKLKNHKQFLPSSISSNSDTVVLSTGGSRRLASSKDTKSSWCC</sequence>
<dbReference type="Proteomes" id="UP001153737">
    <property type="component" value="Chromosome 3"/>
</dbReference>
<organism evidence="9 10">
    <name type="scientific">Phaedon cochleariae</name>
    <name type="common">Mustard beetle</name>
    <dbReference type="NCBI Taxonomy" id="80249"/>
    <lineage>
        <taxon>Eukaryota</taxon>
        <taxon>Metazoa</taxon>
        <taxon>Ecdysozoa</taxon>
        <taxon>Arthropoda</taxon>
        <taxon>Hexapoda</taxon>
        <taxon>Insecta</taxon>
        <taxon>Pterygota</taxon>
        <taxon>Neoptera</taxon>
        <taxon>Endopterygota</taxon>
        <taxon>Coleoptera</taxon>
        <taxon>Polyphaga</taxon>
        <taxon>Cucujiformia</taxon>
        <taxon>Chrysomeloidea</taxon>
        <taxon>Chrysomelidae</taxon>
        <taxon>Chrysomelinae</taxon>
        <taxon>Chrysomelini</taxon>
        <taxon>Phaedon</taxon>
    </lineage>
</organism>
<dbReference type="SMART" id="SM00175">
    <property type="entry name" value="RAB"/>
    <property type="match status" value="1"/>
</dbReference>
<keyword evidence="3" id="KW-0342">GTP-binding</keyword>
<comment type="similarity">
    <text evidence="1">Belongs to the small GTPase superfamily. Rab family.</text>
</comment>
<dbReference type="PROSITE" id="PS51421">
    <property type="entry name" value="RAS"/>
    <property type="match status" value="1"/>
</dbReference>
<evidence type="ECO:0000313" key="10">
    <source>
        <dbReference type="Proteomes" id="UP001153737"/>
    </source>
</evidence>
<keyword evidence="2" id="KW-0547">Nucleotide-binding</keyword>
<reference evidence="9" key="1">
    <citation type="submission" date="2022-01" db="EMBL/GenBank/DDBJ databases">
        <authorList>
            <person name="King R."/>
        </authorList>
    </citation>
    <scope>NUCLEOTIDE SEQUENCE</scope>
</reference>
<evidence type="ECO:0000256" key="4">
    <source>
        <dbReference type="ARBA" id="ARBA00023136"/>
    </source>
</evidence>
<dbReference type="PROSITE" id="PS51419">
    <property type="entry name" value="RAB"/>
    <property type="match status" value="1"/>
</dbReference>
<keyword evidence="4" id="KW-0472">Membrane</keyword>